<feature type="transmembrane region" description="Helical" evidence="1">
    <location>
        <begin position="52"/>
        <end position="69"/>
    </location>
</feature>
<name>A0ABV8KZI6_9NOCA</name>
<protein>
    <submittedName>
        <fullName evidence="2">Uncharacterized protein</fullName>
    </submittedName>
</protein>
<evidence type="ECO:0000256" key="1">
    <source>
        <dbReference type="SAM" id="Phobius"/>
    </source>
</evidence>
<evidence type="ECO:0000313" key="2">
    <source>
        <dbReference type="EMBL" id="MFC4123992.1"/>
    </source>
</evidence>
<keyword evidence="1" id="KW-0472">Membrane</keyword>
<comment type="caution">
    <text evidence="2">The sequence shown here is derived from an EMBL/GenBank/DDBJ whole genome shotgun (WGS) entry which is preliminary data.</text>
</comment>
<feature type="transmembrane region" description="Helical" evidence="1">
    <location>
        <begin position="89"/>
        <end position="111"/>
    </location>
</feature>
<evidence type="ECO:0000313" key="3">
    <source>
        <dbReference type="Proteomes" id="UP001595767"/>
    </source>
</evidence>
<dbReference type="Proteomes" id="UP001595767">
    <property type="component" value="Unassembled WGS sequence"/>
</dbReference>
<accession>A0ABV8KZI6</accession>
<proteinExistence type="predicted"/>
<keyword evidence="1" id="KW-0812">Transmembrane</keyword>
<gene>
    <name evidence="2" type="ORF">ACFOW8_03505</name>
</gene>
<keyword evidence="3" id="KW-1185">Reference proteome</keyword>
<feature type="transmembrane region" description="Helical" evidence="1">
    <location>
        <begin position="20"/>
        <end position="40"/>
    </location>
</feature>
<dbReference type="EMBL" id="JBHSBA010000003">
    <property type="protein sequence ID" value="MFC4123992.1"/>
    <property type="molecule type" value="Genomic_DNA"/>
</dbReference>
<sequence length="143" mass="15061">MSAVAGLLVGRETAGLAWNWVFSMLGGLPIFAPGIVATLLGGIRLGDRYTKIVTALGSILLPAAAVTIADGVEENLHLDAADGPRFVAILSPAELLVFTLPYALIVLGCLVTGRQLWIAFRAVTPDACEHTSTATPPITPRRW</sequence>
<dbReference type="RefSeq" id="WP_378545312.1">
    <property type="nucleotide sequence ID" value="NZ_JBHSBA010000003.1"/>
</dbReference>
<keyword evidence="1" id="KW-1133">Transmembrane helix</keyword>
<reference evidence="3" key="1">
    <citation type="journal article" date="2019" name="Int. J. Syst. Evol. Microbiol.">
        <title>The Global Catalogue of Microorganisms (GCM) 10K type strain sequencing project: providing services to taxonomists for standard genome sequencing and annotation.</title>
        <authorList>
            <consortium name="The Broad Institute Genomics Platform"/>
            <consortium name="The Broad Institute Genome Sequencing Center for Infectious Disease"/>
            <person name="Wu L."/>
            <person name="Ma J."/>
        </authorList>
    </citation>
    <scope>NUCLEOTIDE SEQUENCE [LARGE SCALE GENOMIC DNA]</scope>
    <source>
        <strain evidence="3">CGMCC 4.7204</strain>
    </source>
</reference>
<organism evidence="2 3">
    <name type="scientific">Nocardia rhizosphaerae</name>
    <dbReference type="NCBI Taxonomy" id="1691571"/>
    <lineage>
        <taxon>Bacteria</taxon>
        <taxon>Bacillati</taxon>
        <taxon>Actinomycetota</taxon>
        <taxon>Actinomycetes</taxon>
        <taxon>Mycobacteriales</taxon>
        <taxon>Nocardiaceae</taxon>
        <taxon>Nocardia</taxon>
    </lineage>
</organism>